<dbReference type="PANTHER" id="PTHR12243">
    <property type="entry name" value="MADF DOMAIN TRANSCRIPTION FACTOR"/>
    <property type="match status" value="1"/>
</dbReference>
<evidence type="ECO:0000259" key="2">
    <source>
        <dbReference type="PROSITE" id="PS51029"/>
    </source>
</evidence>
<keyword evidence="5" id="KW-1185">Reference proteome</keyword>
<comment type="subcellular location">
    <subcellularLocation>
        <location evidence="1">Nucleus</location>
    </subcellularLocation>
</comment>
<sequence length="239" mass="28836">MKEFKYDVVTLIQSVRDRPCLWDKTLESYKDRVERKAAWEEIYNILDDRYEEMTPVEKRLTEEHVVNKWTNVRDTFVKTLKTKMGRPKRKYVFHEHLKFLTKGAPDETAEYSEFRSGLMKQEDESILDSSSQCYDKSDSIYTPKKKRKRESDSYSIEEYNYKRESKSKEDKQSHDETNDIDFVEVDTNDPRVMNEDEAFFASLLPSVVRYDEDERLEFRIEVLAVMKKIKEKRKWTRID</sequence>
<evidence type="ECO:0000256" key="1">
    <source>
        <dbReference type="PROSITE-ProRule" id="PRU00371"/>
    </source>
</evidence>
<protein>
    <recommendedName>
        <fullName evidence="6">MADF domain-containing protein</fullName>
    </recommendedName>
</protein>
<dbReference type="InterPro" id="IPR039353">
    <property type="entry name" value="TF_Adf1"/>
</dbReference>
<dbReference type="GO" id="GO:0006357">
    <property type="term" value="P:regulation of transcription by RNA polymerase II"/>
    <property type="evidence" value="ECO:0007669"/>
    <property type="project" value="TreeGrafter"/>
</dbReference>
<feature type="domain" description="BESS" evidence="3">
    <location>
        <begin position="193"/>
        <end position="232"/>
    </location>
</feature>
<organism evidence="4 5">
    <name type="scientific">Bombyx mori</name>
    <name type="common">Silk moth</name>
    <dbReference type="NCBI Taxonomy" id="7091"/>
    <lineage>
        <taxon>Eukaryota</taxon>
        <taxon>Metazoa</taxon>
        <taxon>Ecdysozoa</taxon>
        <taxon>Arthropoda</taxon>
        <taxon>Hexapoda</taxon>
        <taxon>Insecta</taxon>
        <taxon>Pterygota</taxon>
        <taxon>Neoptera</taxon>
        <taxon>Endopterygota</taxon>
        <taxon>Lepidoptera</taxon>
        <taxon>Glossata</taxon>
        <taxon>Ditrysia</taxon>
        <taxon>Bombycoidea</taxon>
        <taxon>Bombycidae</taxon>
        <taxon>Bombycinae</taxon>
        <taxon>Bombyx</taxon>
    </lineage>
</organism>
<dbReference type="Pfam" id="PF10545">
    <property type="entry name" value="MADF_DNA_bdg"/>
    <property type="match status" value="1"/>
</dbReference>
<evidence type="ECO:0000313" key="4">
    <source>
        <dbReference type="EnsemblMetazoa" id="XP_004923611.2"/>
    </source>
</evidence>
<dbReference type="GO" id="GO:0005667">
    <property type="term" value="C:transcription regulator complex"/>
    <property type="evidence" value="ECO:0007669"/>
    <property type="project" value="TreeGrafter"/>
</dbReference>
<dbReference type="GO" id="GO:0005634">
    <property type="term" value="C:nucleus"/>
    <property type="evidence" value="ECO:0007669"/>
    <property type="project" value="UniProtKB-SubCell"/>
</dbReference>
<dbReference type="Proteomes" id="UP000005204">
    <property type="component" value="Unassembled WGS sequence"/>
</dbReference>
<dbReference type="SMART" id="SM00595">
    <property type="entry name" value="MADF"/>
    <property type="match status" value="1"/>
</dbReference>
<reference evidence="5" key="1">
    <citation type="journal article" date="2008" name="Insect Biochem. Mol. Biol.">
        <title>The genome of a lepidopteran model insect, the silkworm Bombyx mori.</title>
        <authorList>
            <consortium name="International Silkworm Genome Consortium"/>
        </authorList>
    </citation>
    <scope>NUCLEOTIDE SEQUENCE [LARGE SCALE GENOMIC DNA]</scope>
    <source>
        <strain evidence="5">p50T</strain>
    </source>
</reference>
<dbReference type="InterPro" id="IPR006578">
    <property type="entry name" value="MADF-dom"/>
</dbReference>
<reference evidence="4" key="2">
    <citation type="submission" date="2022-06" db="UniProtKB">
        <authorList>
            <consortium name="EnsemblMetazoa"/>
        </authorList>
    </citation>
    <scope>IDENTIFICATION</scope>
    <source>
        <strain evidence="4">p50T (Dazao)</strain>
    </source>
</reference>
<dbReference type="PANTHER" id="PTHR12243:SF67">
    <property type="entry name" value="COREPRESSOR OF PANGOLIN, ISOFORM A-RELATED"/>
    <property type="match status" value="1"/>
</dbReference>
<evidence type="ECO:0000313" key="5">
    <source>
        <dbReference type="Proteomes" id="UP000005204"/>
    </source>
</evidence>
<feature type="domain" description="MADF" evidence="2">
    <location>
        <begin position="10"/>
        <end position="105"/>
    </location>
</feature>
<accession>A0A8R2AKS7</accession>
<dbReference type="KEGG" id="bmor:101739011"/>
<evidence type="ECO:0008006" key="6">
    <source>
        <dbReference type="Google" id="ProtNLM"/>
    </source>
</evidence>
<evidence type="ECO:0000259" key="3">
    <source>
        <dbReference type="PROSITE" id="PS51031"/>
    </source>
</evidence>
<dbReference type="InterPro" id="IPR004210">
    <property type="entry name" value="BESS_motif"/>
</dbReference>
<dbReference type="GeneID" id="101739011"/>
<dbReference type="AlphaFoldDB" id="A0A8R2AKS7"/>
<dbReference type="GO" id="GO:0003677">
    <property type="term" value="F:DNA binding"/>
    <property type="evidence" value="ECO:0007669"/>
    <property type="project" value="InterPro"/>
</dbReference>
<dbReference type="RefSeq" id="XP_004923611.2">
    <property type="nucleotide sequence ID" value="XM_004923554.5"/>
</dbReference>
<keyword evidence="1" id="KW-0539">Nucleus</keyword>
<dbReference type="EnsemblMetazoa" id="XM_004923554.4">
    <property type="protein sequence ID" value="XP_004923611.2"/>
    <property type="gene ID" value="LOC101739011"/>
</dbReference>
<proteinExistence type="predicted"/>
<dbReference type="PROSITE" id="PS51029">
    <property type="entry name" value="MADF"/>
    <property type="match status" value="1"/>
</dbReference>
<dbReference type="PROSITE" id="PS51031">
    <property type="entry name" value="BESS"/>
    <property type="match status" value="1"/>
</dbReference>
<name>A0A8R2AKS7_BOMMO</name>